<dbReference type="Proteomes" id="UP001375743">
    <property type="component" value="Unassembled WGS sequence"/>
</dbReference>
<accession>A0ABU8XTR1</accession>
<evidence type="ECO:0000313" key="4">
    <source>
        <dbReference type="EMBL" id="MEK0084592.1"/>
    </source>
</evidence>
<evidence type="ECO:0000256" key="2">
    <source>
        <dbReference type="SAM" id="SignalP"/>
    </source>
</evidence>
<dbReference type="EMBL" id="JBBLZC010000016">
    <property type="protein sequence ID" value="MEK0084592.1"/>
    <property type="molecule type" value="Genomic_DNA"/>
</dbReference>
<feature type="chain" id="PRO_5047221252" evidence="2">
    <location>
        <begin position="31"/>
        <end position="292"/>
    </location>
</feature>
<gene>
    <name evidence="4" type="primary">ehuB</name>
    <name evidence="4" type="ORF">U1T56_15665</name>
</gene>
<dbReference type="Gene3D" id="3.40.190.10">
    <property type="entry name" value="Periplasmic binding protein-like II"/>
    <property type="match status" value="2"/>
</dbReference>
<dbReference type="PANTHER" id="PTHR35936">
    <property type="entry name" value="MEMBRANE-BOUND LYTIC MUREIN TRANSGLYCOSYLASE F"/>
    <property type="match status" value="1"/>
</dbReference>
<dbReference type="NCBIfam" id="TIGR02995">
    <property type="entry name" value="ectoine_ehuB"/>
    <property type="match status" value="1"/>
</dbReference>
<feature type="signal peptide" evidence="2">
    <location>
        <begin position="1"/>
        <end position="30"/>
    </location>
</feature>
<dbReference type="SMART" id="SM00062">
    <property type="entry name" value="PBPb"/>
    <property type="match status" value="1"/>
</dbReference>
<reference evidence="4 5" key="1">
    <citation type="submission" date="2024-01" db="EMBL/GenBank/DDBJ databases">
        <title>Multi-omics insights into the function and evolution of sodium benzoate biodegradation pathways in Benzoatithermus flavus gen. nov., sp. nov. from hot spring.</title>
        <authorList>
            <person name="Hu C.-J."/>
            <person name="Li W.-J."/>
        </authorList>
    </citation>
    <scope>NUCLEOTIDE SEQUENCE [LARGE SCALE GENOMIC DNA]</scope>
    <source>
        <strain evidence="4 5">SYSU G07066</strain>
    </source>
</reference>
<sequence length="292" mass="30950">MRSGQATRRPRRLLASVALAVLGAATLAVAGTAPAKAEDALERVRKQGFARIAIANEPPWTEIKPDGKVAGAAPDLAREIFKRLGVPDIQASVSEYGAMIPGLQARRFDIVDAGLFIKPERCRAVIFSEPNLCDAEAFAVKQGNPKKLVSYADINSSGAKVGVPGGGTEERLALAAGVPRDRVVVVPDGQSGIKMLQDGRIDAYALPALSINDLVKRANDAQLEVVTPVKDTPIFCAGAAFNKQDEALRDAYDKVLAEMKKSGDFAKIVAPYGFPAEAASLTTREKLCEGPN</sequence>
<comment type="caution">
    <text evidence="4">The sequence shown here is derived from an EMBL/GenBank/DDBJ whole genome shotgun (WGS) entry which is preliminary data.</text>
</comment>
<protein>
    <submittedName>
        <fullName evidence="4">Ectoine/hydroxyectoine ABC transporter substrate-binding protein EhuB</fullName>
    </submittedName>
</protein>
<organism evidence="4 5">
    <name type="scientific">Benzoatithermus flavus</name>
    <dbReference type="NCBI Taxonomy" id="3108223"/>
    <lineage>
        <taxon>Bacteria</taxon>
        <taxon>Pseudomonadati</taxon>
        <taxon>Pseudomonadota</taxon>
        <taxon>Alphaproteobacteria</taxon>
        <taxon>Geminicoccales</taxon>
        <taxon>Geminicoccaceae</taxon>
        <taxon>Benzoatithermus</taxon>
    </lineage>
</organism>
<dbReference type="SUPFAM" id="SSF53850">
    <property type="entry name" value="Periplasmic binding protein-like II"/>
    <property type="match status" value="1"/>
</dbReference>
<dbReference type="InterPro" id="IPR014337">
    <property type="entry name" value="Ectoine_EhuB"/>
</dbReference>
<proteinExistence type="predicted"/>
<evidence type="ECO:0000313" key="5">
    <source>
        <dbReference type="Proteomes" id="UP001375743"/>
    </source>
</evidence>
<keyword evidence="1 2" id="KW-0732">Signal</keyword>
<evidence type="ECO:0000256" key="1">
    <source>
        <dbReference type="ARBA" id="ARBA00022729"/>
    </source>
</evidence>
<dbReference type="PANTHER" id="PTHR35936:SF17">
    <property type="entry name" value="ARGININE-BINDING EXTRACELLULAR PROTEIN ARTP"/>
    <property type="match status" value="1"/>
</dbReference>
<name>A0ABU8XTR1_9PROT</name>
<evidence type="ECO:0000259" key="3">
    <source>
        <dbReference type="SMART" id="SM00062"/>
    </source>
</evidence>
<feature type="domain" description="Solute-binding protein family 3/N-terminal" evidence="3">
    <location>
        <begin position="49"/>
        <end position="276"/>
    </location>
</feature>
<dbReference type="RefSeq" id="WP_418160441.1">
    <property type="nucleotide sequence ID" value="NZ_JBBLZC010000016.1"/>
</dbReference>
<keyword evidence="5" id="KW-1185">Reference proteome</keyword>
<dbReference type="InterPro" id="IPR001638">
    <property type="entry name" value="Solute-binding_3/MltF_N"/>
</dbReference>
<dbReference type="Pfam" id="PF00497">
    <property type="entry name" value="SBP_bac_3"/>
    <property type="match status" value="1"/>
</dbReference>